<evidence type="ECO:0000313" key="3">
    <source>
        <dbReference type="EMBL" id="CBZ29293.1"/>
    </source>
</evidence>
<dbReference type="EMBL" id="FR799583">
    <property type="protein sequence ID" value="CBZ29293.1"/>
    <property type="molecule type" value="Genomic_DNA"/>
</dbReference>
<name>E9B235_LEIMU</name>
<reference evidence="3 4" key="1">
    <citation type="journal article" date="2011" name="Genome Res.">
        <title>Chromosome and gene copy number variation allow major structural change between species and strains of Leishmania.</title>
        <authorList>
            <person name="Rogers M.B."/>
            <person name="Hilley J.D."/>
            <person name="Dickens N.J."/>
            <person name="Wilkes J."/>
            <person name="Bates P.A."/>
            <person name="Depledge D.P."/>
            <person name="Harris D."/>
            <person name="Her Y."/>
            <person name="Herzyk P."/>
            <person name="Imamura H."/>
            <person name="Otto T.D."/>
            <person name="Sanders M."/>
            <person name="Seeger K."/>
            <person name="Dujardin J.C."/>
            <person name="Berriman M."/>
            <person name="Smith D.F."/>
            <person name="Hertz-Fowler C."/>
            <person name="Mottram J.C."/>
        </authorList>
    </citation>
    <scope>NUCLEOTIDE SEQUENCE [LARGE SCALE GENOMIC DNA]</scope>
    <source>
        <strain evidence="3 4">MHOM/GT/2001/U1103</strain>
    </source>
</reference>
<feature type="domain" description="Symplekin C-terminal" evidence="2">
    <location>
        <begin position="1447"/>
        <end position="1568"/>
    </location>
</feature>
<proteinExistence type="predicted"/>
<dbReference type="OrthoDB" id="272013at2759"/>
<feature type="region of interest" description="Disordered" evidence="1">
    <location>
        <begin position="904"/>
        <end position="923"/>
    </location>
</feature>
<dbReference type="PANTHER" id="PTHR15245:SF20">
    <property type="entry name" value="SYMPLEKIN"/>
    <property type="match status" value="1"/>
</dbReference>
<evidence type="ECO:0000313" key="4">
    <source>
        <dbReference type="Proteomes" id="UP000007259"/>
    </source>
</evidence>
<dbReference type="Proteomes" id="UP000007259">
    <property type="component" value="Chromosome 30"/>
</dbReference>
<keyword evidence="4" id="KW-1185">Reference proteome</keyword>
<dbReference type="GeneID" id="13453282"/>
<dbReference type="KEGG" id="lmi:LMXM_30_2350"/>
<dbReference type="GO" id="GO:0005847">
    <property type="term" value="C:mRNA cleavage and polyadenylation specificity factor complex"/>
    <property type="evidence" value="ECO:0007669"/>
    <property type="project" value="TreeGrafter"/>
</dbReference>
<organism evidence="3 4">
    <name type="scientific">Leishmania mexicana (strain MHOM/GT/2001/U1103)</name>
    <dbReference type="NCBI Taxonomy" id="929439"/>
    <lineage>
        <taxon>Eukaryota</taxon>
        <taxon>Discoba</taxon>
        <taxon>Euglenozoa</taxon>
        <taxon>Kinetoplastea</taxon>
        <taxon>Metakinetoplastina</taxon>
        <taxon>Trypanosomatida</taxon>
        <taxon>Trypanosomatidae</taxon>
        <taxon>Leishmaniinae</taxon>
        <taxon>Leishmania</taxon>
    </lineage>
</organism>
<sequence>MYVPATAVAPPPPLSPFLIGSGRDEPDPISVPLRPSRTPPSLPKKKCCLLSLCSSAACNTALFFSALVFPTPHLLVRLLQHTKQNAVRGLSNSRQKKMDTLMSVIGSVDSVDALDLTLLLRGLSTLDEVRQTVEMLLDAYNNHSGTSREVCQQQCVMRSLAEVLELVHGRYTRTADASASPVTCTFWRKQTGGTMAANSSTDPQWAFTPDDYLLLCMFLNETATTTNATTFAHWSRATAVVFPHATTVVFPSVDANGVPPETSGAGEDEEAETTRASLESELHSLREIVAKRFTTSVDSLRRVTSYEYARRCLQSSVWALLGSLADCGSPLVGERVVEQLEAAVEGMLHPLNIALQEPLTGSHGRTVNTAGGVIMGGGRSGKNTSPILLTALLQDVEDVLWAISHIAVCASSSKTRQASSSLEQLCSRAAAFIVEVLLKFAQQYIALQQQRQMEFMEKEAAGGDAGGRGGARGAKKDVFRVYHVQRSLQRVFSVGLQLRRVAGKSNNATEVSLVSEAAFTGLQAALSAFGGAVFVINPVSHAMTTEGIVDHVNTAPVAEEDKPSSSAWGDDSSAPGRLRECRRVLAPPHHLITSGGAAGAGEGDYDFFNDEDGDTLLGRREAYLKTSLGPVTASALVDMVMLTVSHMDFLSEDAIQELHRRGLEQMQLAAAYQAQREELEKLRQMERQGVEAIAAGKLIEHVKDSAALHMRGMQVLRKVSSRSRLERAAFTSVLGAYQHVRGEAEARIRLTQALISRCLVQLPPSLADSAMDELLLHLRRELTRAQAQKEAAASGKTSTATANPNTDVASLFLASSYYQLTLQVLFMYYATQAPMHERSATWNSALLLGGAAAVTHGEDDGTILDDGGPHGGGELMQTEAGFSVEVESPIAFLYDDDVHRASQDVGQKRAREEPDGVGGAGEEDAAVGARATTGEEDFAFLNDTVAAPSTYSHMLCRVLELIRTARLNLILLDVLLQAPVLTRYVWYHLYRHFCLSADKASCVIGMWLLRNLAVRRPVYRTCAVNILLQLCLSTHDYARRFAIKEIDQLLSTTTTQGVPVLDMTAEGHLLRYAKKQLFAIPAYQRSSSSKLKRAHDGGDTANGDEAAAVAGDTDEATAKDRVRMSTVLNRRLGLFLMLCARQPRELFPALLEVFQQCVERGNILMMQLLPENADVRRMTQHLLKTDASNFVAAVMPLLRKRCREARPLVQSMLWAVREQLGAMAQEVNSAANTMATSPNGIDAASQASTTVTLEALRNISNAVLGHAKAMYELSGIPLGDSAQSVSLLDIRYVAPFLSFLPAKELKQTYLNVFLLFLQVQLQFQRHYHNAFHRLPAKERMYVLEPTELRAFEIQVLREVFVKCPVPFQDGVPRGLTRVDFFVYLHRAPQESQSRLPSSMLSHPLHGGAVGGTTGGVLDGMHNGEQTSAGAVTGKEKTEELPPISVGTTKEVVNLCFELTRSFDNTTVEKLYGPPEVQKALQQLMHPPPVPSQLMATVLQAATLFLRSRYTEFINFVVQTILTPLERASVWDTDPQLWKGVVLFTERYYRECSNFLVNLPDQVLTQALREHPQLCEYFKEEHGNNASFMHILGNL</sequence>
<feature type="compositionally biased region" description="Basic and acidic residues" evidence="1">
    <location>
        <begin position="904"/>
        <end position="914"/>
    </location>
</feature>
<evidence type="ECO:0000259" key="2">
    <source>
        <dbReference type="Pfam" id="PF12295"/>
    </source>
</evidence>
<feature type="region of interest" description="Disordered" evidence="1">
    <location>
        <begin position="253"/>
        <end position="277"/>
    </location>
</feature>
<gene>
    <name evidence="3" type="ORF">LMXM_30_2350</name>
</gene>
<protein>
    <recommendedName>
        <fullName evidence="2">Symplekin C-terminal domain-containing protein</fullName>
    </recommendedName>
</protein>
<dbReference type="InterPro" id="IPR022075">
    <property type="entry name" value="Symplekin_C"/>
</dbReference>
<dbReference type="Pfam" id="PF12295">
    <property type="entry name" value="Symplekin_C"/>
    <property type="match status" value="1"/>
</dbReference>
<dbReference type="InterPro" id="IPR021850">
    <property type="entry name" value="Symplekin/Pta1"/>
</dbReference>
<evidence type="ECO:0000256" key="1">
    <source>
        <dbReference type="SAM" id="MobiDB-lite"/>
    </source>
</evidence>
<dbReference type="RefSeq" id="XP_003877755.1">
    <property type="nucleotide sequence ID" value="XM_003877706.1"/>
</dbReference>
<accession>E9B235</accession>
<dbReference type="VEuPathDB" id="TriTrypDB:LmxM.30.2350"/>
<dbReference type="PhylomeDB" id="E9B235"/>
<feature type="region of interest" description="Disordered" evidence="1">
    <location>
        <begin position="1090"/>
        <end position="1112"/>
    </location>
</feature>
<dbReference type="OMA" id="RTCAVNI"/>
<dbReference type="PANTHER" id="PTHR15245">
    <property type="entry name" value="SYMPLEKIN-RELATED"/>
    <property type="match status" value="1"/>
</dbReference>